<sequence length="130" mass="15129">MQRGKSMAIADENIILRYILNDHEILSAKAAQIIENNRVNLPIEVACEVVFVLQKVYQVEREKIQEVLSHLIEEDLVGLEKPELLLKDLEVYSQTKFDFVDCLLVSYCEVYQESIFTFDKKLENHLNRGT</sequence>
<dbReference type="InterPro" id="IPR002716">
    <property type="entry name" value="PIN_dom"/>
</dbReference>
<feature type="domain" description="PIN" evidence="1">
    <location>
        <begin position="10"/>
        <end position="123"/>
    </location>
</feature>
<dbReference type="Proteomes" id="UP000010367">
    <property type="component" value="Chromosome"/>
</dbReference>
<dbReference type="InParanoid" id="K9TFI4"/>
<dbReference type="Pfam" id="PF01850">
    <property type="entry name" value="PIN"/>
    <property type="match status" value="1"/>
</dbReference>
<evidence type="ECO:0000313" key="3">
    <source>
        <dbReference type="Proteomes" id="UP000010367"/>
    </source>
</evidence>
<dbReference type="SUPFAM" id="SSF88723">
    <property type="entry name" value="PIN domain-like"/>
    <property type="match status" value="1"/>
</dbReference>
<keyword evidence="3" id="KW-1185">Reference proteome</keyword>
<reference evidence="2 3" key="1">
    <citation type="submission" date="2012-06" db="EMBL/GenBank/DDBJ databases">
        <title>Finished chromosome of genome of Oscillatoria acuminata PCC 6304.</title>
        <authorList>
            <consortium name="US DOE Joint Genome Institute"/>
            <person name="Gugger M."/>
            <person name="Coursin T."/>
            <person name="Rippka R."/>
            <person name="Tandeau De Marsac N."/>
            <person name="Huntemann M."/>
            <person name="Wei C.-L."/>
            <person name="Han J."/>
            <person name="Detter J.C."/>
            <person name="Han C."/>
            <person name="Tapia R."/>
            <person name="Davenport K."/>
            <person name="Daligault H."/>
            <person name="Erkkila T."/>
            <person name="Gu W."/>
            <person name="Munk A.C.C."/>
            <person name="Teshima H."/>
            <person name="Xu Y."/>
            <person name="Chain P."/>
            <person name="Chen A."/>
            <person name="Krypides N."/>
            <person name="Mavromatis K."/>
            <person name="Markowitz V."/>
            <person name="Szeto E."/>
            <person name="Ivanova N."/>
            <person name="Mikhailova N."/>
            <person name="Ovchinnikova G."/>
            <person name="Pagani I."/>
            <person name="Pati A."/>
            <person name="Goodwin L."/>
            <person name="Peters L."/>
            <person name="Pitluck S."/>
            <person name="Woyke T."/>
            <person name="Kerfeld C."/>
        </authorList>
    </citation>
    <scope>NUCLEOTIDE SEQUENCE [LARGE SCALE GENOMIC DNA]</scope>
    <source>
        <strain evidence="2 3">PCC 6304</strain>
    </source>
</reference>
<dbReference type="HOGENOM" id="CLU_121449_1_1_3"/>
<dbReference type="eggNOG" id="COG5611">
    <property type="taxonomic scope" value="Bacteria"/>
</dbReference>
<dbReference type="EMBL" id="CP003607">
    <property type="protein sequence ID" value="AFY81290.1"/>
    <property type="molecule type" value="Genomic_DNA"/>
</dbReference>
<protein>
    <submittedName>
        <fullName evidence="2">Putative nucleic-acid-binding protein, contains PIN domain</fullName>
    </submittedName>
</protein>
<dbReference type="PANTHER" id="PTHR39664:SF2">
    <property type="entry name" value="NUCLEIC ACID-BINDING PROTEIN, CONTAINING PIN DOMAIN-RELATED"/>
    <property type="match status" value="1"/>
</dbReference>
<dbReference type="KEGG" id="oac:Oscil6304_1589"/>
<evidence type="ECO:0000313" key="2">
    <source>
        <dbReference type="EMBL" id="AFY81290.1"/>
    </source>
</evidence>
<organism evidence="2 3">
    <name type="scientific">Oscillatoria acuminata PCC 6304</name>
    <dbReference type="NCBI Taxonomy" id="56110"/>
    <lineage>
        <taxon>Bacteria</taxon>
        <taxon>Bacillati</taxon>
        <taxon>Cyanobacteriota</taxon>
        <taxon>Cyanophyceae</taxon>
        <taxon>Oscillatoriophycideae</taxon>
        <taxon>Oscillatoriales</taxon>
        <taxon>Oscillatoriaceae</taxon>
        <taxon>Oscillatoria</taxon>
    </lineage>
</organism>
<dbReference type="OrthoDB" id="9789052at2"/>
<dbReference type="STRING" id="56110.Oscil6304_1589"/>
<accession>K9TFI4</accession>
<dbReference type="InterPro" id="IPR029060">
    <property type="entry name" value="PIN-like_dom_sf"/>
</dbReference>
<gene>
    <name evidence="2" type="ORF">Oscil6304_1589</name>
</gene>
<dbReference type="Gene3D" id="3.40.50.1010">
    <property type="entry name" value="5'-nuclease"/>
    <property type="match status" value="1"/>
</dbReference>
<name>K9TFI4_9CYAN</name>
<dbReference type="PANTHER" id="PTHR39664">
    <property type="match status" value="1"/>
</dbReference>
<evidence type="ECO:0000259" key="1">
    <source>
        <dbReference type="Pfam" id="PF01850"/>
    </source>
</evidence>
<dbReference type="AlphaFoldDB" id="K9TFI4"/>
<proteinExistence type="predicted"/>